<keyword evidence="3" id="KW-1185">Reference proteome</keyword>
<evidence type="ECO:0000313" key="2">
    <source>
        <dbReference type="EMBL" id="TXN38308.1"/>
    </source>
</evidence>
<reference evidence="2 3" key="1">
    <citation type="submission" date="2019-08" db="EMBL/GenBank/DDBJ databases">
        <title>Professor.</title>
        <authorList>
            <person name="Park J.S."/>
        </authorList>
    </citation>
    <scope>NUCLEOTIDE SEQUENCE [LARGE SCALE GENOMIC DNA]</scope>
    <source>
        <strain evidence="2 3">176CP5-101</strain>
    </source>
</reference>
<gene>
    <name evidence="2" type="ORF">FVB32_08435</name>
</gene>
<protein>
    <recommendedName>
        <fullName evidence="1">Stress-response A/B barrel domain-containing protein</fullName>
    </recommendedName>
</protein>
<dbReference type="AlphaFoldDB" id="A0A5C8VBX5"/>
<dbReference type="InterPro" id="IPR013097">
    <property type="entry name" value="Dabb"/>
</dbReference>
<accession>A0A5C8VBX5</accession>
<organism evidence="2 3">
    <name type="scientific">Flagellimonas hymeniacidonis</name>
    <dbReference type="NCBI Taxonomy" id="2603628"/>
    <lineage>
        <taxon>Bacteria</taxon>
        <taxon>Pseudomonadati</taxon>
        <taxon>Bacteroidota</taxon>
        <taxon>Flavobacteriia</taxon>
        <taxon>Flavobacteriales</taxon>
        <taxon>Flavobacteriaceae</taxon>
        <taxon>Flagellimonas</taxon>
    </lineage>
</organism>
<sequence length="94" mass="11124">MHKYFFLFFSVVILNVHGQESKDIHQILLYKWSKNVPKNGKFEFLKIFDSLPLKIEGINNISINSFKKSTGNFDVIIDMEFSSMETLQQYLWTI</sequence>
<feature type="domain" description="Stress-response A/B barrel" evidence="1">
    <location>
        <begin position="24"/>
        <end position="94"/>
    </location>
</feature>
<proteinExistence type="predicted"/>
<evidence type="ECO:0000259" key="1">
    <source>
        <dbReference type="PROSITE" id="PS51502"/>
    </source>
</evidence>
<dbReference type="RefSeq" id="WP_147743186.1">
    <property type="nucleotide sequence ID" value="NZ_VRUR01000001.1"/>
</dbReference>
<name>A0A5C8VBX5_9FLAO</name>
<dbReference type="Gene3D" id="3.30.70.100">
    <property type="match status" value="1"/>
</dbReference>
<evidence type="ECO:0000313" key="3">
    <source>
        <dbReference type="Proteomes" id="UP000321456"/>
    </source>
</evidence>
<comment type="caution">
    <text evidence="2">The sequence shown here is derived from an EMBL/GenBank/DDBJ whole genome shotgun (WGS) entry which is preliminary data.</text>
</comment>
<dbReference type="PROSITE" id="PS51502">
    <property type="entry name" value="S_R_A_B_BARREL"/>
    <property type="match status" value="1"/>
</dbReference>
<dbReference type="EMBL" id="VRUR01000001">
    <property type="protein sequence ID" value="TXN38308.1"/>
    <property type="molecule type" value="Genomic_DNA"/>
</dbReference>
<dbReference type="Proteomes" id="UP000321456">
    <property type="component" value="Unassembled WGS sequence"/>
</dbReference>
<dbReference type="Pfam" id="PF07876">
    <property type="entry name" value="Dabb"/>
    <property type="match status" value="1"/>
</dbReference>